<dbReference type="PANTHER" id="PTHR13169:SF0">
    <property type="entry name" value="UBIQUITIN-LIKE PROTEIN 3"/>
    <property type="match status" value="1"/>
</dbReference>
<evidence type="ECO:0000256" key="1">
    <source>
        <dbReference type="SAM" id="MobiDB-lite"/>
    </source>
</evidence>
<dbReference type="Gene3D" id="3.10.20.90">
    <property type="entry name" value="Phosphatidylinositol 3-kinase Catalytic Subunit, Chain A, domain 1"/>
    <property type="match status" value="1"/>
</dbReference>
<dbReference type="InterPro" id="IPR029071">
    <property type="entry name" value="Ubiquitin-like_domsf"/>
</dbReference>
<feature type="compositionally biased region" description="Low complexity" evidence="1">
    <location>
        <begin position="1"/>
        <end position="18"/>
    </location>
</feature>
<dbReference type="InterPro" id="IPR039540">
    <property type="entry name" value="UBL3-like_ubiquitin_dom"/>
</dbReference>
<dbReference type="OrthoDB" id="1043111at2759"/>
<dbReference type="AlphaFoldDB" id="A0A5J5EZC6"/>
<comment type="caution">
    <text evidence="3">The sequence shown here is derived from an EMBL/GenBank/DDBJ whole genome shotgun (WGS) entry which is preliminary data.</text>
</comment>
<organism evidence="3 4">
    <name type="scientific">Sphaerosporella brunnea</name>
    <dbReference type="NCBI Taxonomy" id="1250544"/>
    <lineage>
        <taxon>Eukaryota</taxon>
        <taxon>Fungi</taxon>
        <taxon>Dikarya</taxon>
        <taxon>Ascomycota</taxon>
        <taxon>Pezizomycotina</taxon>
        <taxon>Pezizomycetes</taxon>
        <taxon>Pezizales</taxon>
        <taxon>Pyronemataceae</taxon>
        <taxon>Sphaerosporella</taxon>
    </lineage>
</organism>
<name>A0A5J5EZC6_9PEZI</name>
<dbReference type="Pfam" id="PF13881">
    <property type="entry name" value="Rad60-SLD_2"/>
    <property type="match status" value="1"/>
</dbReference>
<proteinExistence type="predicted"/>
<feature type="region of interest" description="Disordered" evidence="1">
    <location>
        <begin position="129"/>
        <end position="160"/>
    </location>
</feature>
<dbReference type="InterPro" id="IPR040015">
    <property type="entry name" value="UBL3-like"/>
</dbReference>
<dbReference type="EMBL" id="VXIS01000069">
    <property type="protein sequence ID" value="KAA8908377.1"/>
    <property type="molecule type" value="Genomic_DNA"/>
</dbReference>
<dbReference type="Proteomes" id="UP000326924">
    <property type="component" value="Unassembled WGS sequence"/>
</dbReference>
<sequence>TPTPTTTTTTTTTTAAAAEPESKPAITASTNSLSITVLVQSGVRHSFTLDRAYLERHAIAGTTGDPLDISVWQLKECIWKDWRDDWDQRPASALFIKLIHFGAYMQDSNPLKDCRLNTDSANVIHMAIRPAEAGDDDGTQRSTKGARGGADREGSGGASPGCRCVIL</sequence>
<feature type="region of interest" description="Disordered" evidence="1">
    <location>
        <begin position="1"/>
        <end position="23"/>
    </location>
</feature>
<dbReference type="InParanoid" id="A0A5J5EZC6"/>
<evidence type="ECO:0000313" key="4">
    <source>
        <dbReference type="Proteomes" id="UP000326924"/>
    </source>
</evidence>
<gene>
    <name evidence="3" type="ORF">FN846DRAFT_755686</name>
</gene>
<dbReference type="SUPFAM" id="SSF54236">
    <property type="entry name" value="Ubiquitin-like"/>
    <property type="match status" value="1"/>
</dbReference>
<evidence type="ECO:0000313" key="3">
    <source>
        <dbReference type="EMBL" id="KAA8908377.1"/>
    </source>
</evidence>
<keyword evidence="4" id="KW-1185">Reference proteome</keyword>
<protein>
    <recommendedName>
        <fullName evidence="2">UBL3-like ubiquitin domain-containing protein</fullName>
    </recommendedName>
</protein>
<reference evidence="3 4" key="1">
    <citation type="submission" date="2019-09" db="EMBL/GenBank/DDBJ databases">
        <title>Draft genome of the ectomycorrhizal ascomycete Sphaerosporella brunnea.</title>
        <authorList>
            <consortium name="DOE Joint Genome Institute"/>
            <person name="Benucci G.M."/>
            <person name="Marozzi G."/>
            <person name="Antonielli L."/>
            <person name="Sanchez S."/>
            <person name="Marco P."/>
            <person name="Wang X."/>
            <person name="Falini L.B."/>
            <person name="Barry K."/>
            <person name="Haridas S."/>
            <person name="Lipzen A."/>
            <person name="Labutti K."/>
            <person name="Grigoriev I.V."/>
            <person name="Murat C."/>
            <person name="Martin F."/>
            <person name="Albertini E."/>
            <person name="Donnini D."/>
            <person name="Bonito G."/>
        </authorList>
    </citation>
    <scope>NUCLEOTIDE SEQUENCE [LARGE SCALE GENOMIC DNA]</scope>
    <source>
        <strain evidence="3 4">Sb_GMNB300</strain>
    </source>
</reference>
<evidence type="ECO:0000259" key="2">
    <source>
        <dbReference type="Pfam" id="PF13881"/>
    </source>
</evidence>
<accession>A0A5J5EZC6</accession>
<dbReference type="PANTHER" id="PTHR13169">
    <property type="entry name" value="UBIQUITIN-LIKE PROTEIN 3 HCG-1 PROTEIN"/>
    <property type="match status" value="1"/>
</dbReference>
<feature type="non-terminal residue" evidence="3">
    <location>
        <position position="167"/>
    </location>
</feature>
<feature type="domain" description="UBL3-like ubiquitin" evidence="2">
    <location>
        <begin position="69"/>
        <end position="140"/>
    </location>
</feature>
<feature type="non-terminal residue" evidence="3">
    <location>
        <position position="1"/>
    </location>
</feature>